<dbReference type="CDD" id="cd16282">
    <property type="entry name" value="metallo-hydrolase-like_MBL-fold"/>
    <property type="match status" value="1"/>
</dbReference>
<comment type="similarity">
    <text evidence="1">Belongs to the metallo-beta-lactamase superfamily. Class-B beta-lactamase family.</text>
</comment>
<protein>
    <submittedName>
        <fullName evidence="4">Quinoprotein relay system zinc metallohydrolase 2</fullName>
    </submittedName>
</protein>
<reference evidence="4 5" key="1">
    <citation type="submission" date="2022-08" db="EMBL/GenBank/DDBJ databases">
        <title>Reclassification of Massilia species as members of the genera Telluria, Duganella, Pseudoduganella, Mokoshia gen. nov. and Zemynaea gen. nov. using orthogonal and non-orthogonal genome-based approaches.</title>
        <authorList>
            <person name="Bowman J.P."/>
        </authorList>
    </citation>
    <scope>NUCLEOTIDE SEQUENCE [LARGE SCALE GENOMIC DNA]</scope>
    <source>
        <strain evidence="4 5">LMG 28164</strain>
    </source>
</reference>
<name>A0ABT2AB57_9BURK</name>
<gene>
    <name evidence="4" type="ORF">NX782_19705</name>
</gene>
<dbReference type="SMART" id="SM00849">
    <property type="entry name" value="Lactamase_B"/>
    <property type="match status" value="1"/>
</dbReference>
<feature type="signal peptide" evidence="2">
    <location>
        <begin position="1"/>
        <end position="18"/>
    </location>
</feature>
<evidence type="ECO:0000256" key="1">
    <source>
        <dbReference type="ARBA" id="ARBA00005250"/>
    </source>
</evidence>
<organism evidence="4 5">
    <name type="scientific">Massilia norwichensis</name>
    <dbReference type="NCBI Taxonomy" id="1442366"/>
    <lineage>
        <taxon>Bacteria</taxon>
        <taxon>Pseudomonadati</taxon>
        <taxon>Pseudomonadota</taxon>
        <taxon>Betaproteobacteria</taxon>
        <taxon>Burkholderiales</taxon>
        <taxon>Oxalobacteraceae</taxon>
        <taxon>Telluria group</taxon>
        <taxon>Massilia</taxon>
    </lineage>
</organism>
<feature type="chain" id="PRO_5046900570" evidence="2">
    <location>
        <begin position="19"/>
        <end position="317"/>
    </location>
</feature>
<dbReference type="InterPro" id="IPR050855">
    <property type="entry name" value="NDM-1-like"/>
</dbReference>
<evidence type="ECO:0000256" key="2">
    <source>
        <dbReference type="SAM" id="SignalP"/>
    </source>
</evidence>
<dbReference type="Gene3D" id="3.60.15.10">
    <property type="entry name" value="Ribonuclease Z/Hydroxyacylglutathione hydrolase-like"/>
    <property type="match status" value="1"/>
</dbReference>
<evidence type="ECO:0000313" key="5">
    <source>
        <dbReference type="Proteomes" id="UP001205560"/>
    </source>
</evidence>
<dbReference type="InterPro" id="IPR030829">
    <property type="entry name" value="SoxH-rel_PQQ_2"/>
</dbReference>
<dbReference type="EMBL" id="JANUGX010000026">
    <property type="protein sequence ID" value="MCS0591419.1"/>
    <property type="molecule type" value="Genomic_DNA"/>
</dbReference>
<dbReference type="PANTHER" id="PTHR42951">
    <property type="entry name" value="METALLO-BETA-LACTAMASE DOMAIN-CONTAINING"/>
    <property type="match status" value="1"/>
</dbReference>
<dbReference type="Proteomes" id="UP001205560">
    <property type="component" value="Unassembled WGS sequence"/>
</dbReference>
<dbReference type="NCBIfam" id="TIGR04559">
    <property type="entry name" value="SoxH_rel_PQQ_2"/>
    <property type="match status" value="1"/>
</dbReference>
<dbReference type="Pfam" id="PF00753">
    <property type="entry name" value="Lactamase_B"/>
    <property type="match status" value="1"/>
</dbReference>
<dbReference type="SUPFAM" id="SSF56281">
    <property type="entry name" value="Metallo-hydrolase/oxidoreductase"/>
    <property type="match status" value="1"/>
</dbReference>
<dbReference type="PANTHER" id="PTHR42951:SF4">
    <property type="entry name" value="ACYL-COENZYME A THIOESTERASE MBLAC2"/>
    <property type="match status" value="1"/>
</dbReference>
<sequence length="317" mass="34081">MRRLLGSLLLLAAAHLGAAPRQEPPQVRLQLRQVAPGVYVHLGQHKDFEDGYDGDIANIGFVVGRDAVAVVDTGGAYAVGAALKAALRAVTSLPVRYVIDTHGHPDHVFGNAAFADANDAGAGPPPQFIGHAGLPAMLAARGDSYLRQLKQQLGAAAERSALIAPTRTVQDRLTLDLGGRKLELRAWPKAHTNSDLTVFDPETRTLWSGDLLFIERTPSLDGDAEGWLAAMDALDRLPAALTIPGHGPVTRDKGAALARQRAYLTALLRDVRAGIRQGADMTSTMATAAAGERTRWQLFDAVNRRNVNFLYPVLEWE</sequence>
<proteinExistence type="inferred from homology"/>
<comment type="caution">
    <text evidence="4">The sequence shown here is derived from an EMBL/GenBank/DDBJ whole genome shotgun (WGS) entry which is preliminary data.</text>
</comment>
<evidence type="ECO:0000259" key="3">
    <source>
        <dbReference type="SMART" id="SM00849"/>
    </source>
</evidence>
<accession>A0ABT2AB57</accession>
<keyword evidence="2" id="KW-0732">Signal</keyword>
<dbReference type="InterPro" id="IPR036866">
    <property type="entry name" value="RibonucZ/Hydroxyglut_hydro"/>
</dbReference>
<keyword evidence="5" id="KW-1185">Reference proteome</keyword>
<evidence type="ECO:0000313" key="4">
    <source>
        <dbReference type="EMBL" id="MCS0591419.1"/>
    </source>
</evidence>
<dbReference type="RefSeq" id="WP_258847188.1">
    <property type="nucleotide sequence ID" value="NZ_JANUGX010000026.1"/>
</dbReference>
<feature type="domain" description="Metallo-beta-lactamase" evidence="3">
    <location>
        <begin position="56"/>
        <end position="246"/>
    </location>
</feature>
<dbReference type="InterPro" id="IPR001279">
    <property type="entry name" value="Metallo-B-lactamas"/>
</dbReference>